<dbReference type="PANTHER" id="PTHR48208:SF2">
    <property type="entry name" value="CENTROMERE PROTEIN I"/>
    <property type="match status" value="1"/>
</dbReference>
<dbReference type="OMA" id="NYLWRNK"/>
<dbReference type="KEGG" id="ago:AGOS_AER042W"/>
<dbReference type="InParanoid" id="Q757H1"/>
<reference evidence="2" key="2">
    <citation type="journal article" date="2013" name="G3 (Bethesda)">
        <title>Genomes of Ashbya fungi isolated from insects reveal four mating-type loci, numerous translocations, lack of transposons, and distinct gene duplications.</title>
        <authorList>
            <person name="Dietrich F.S."/>
            <person name="Voegeli S."/>
            <person name="Kuo S."/>
            <person name="Philippsen P."/>
        </authorList>
    </citation>
    <scope>GENOME REANNOTATION</scope>
    <source>
        <strain evidence="2">ATCC 10895 / CBS 109.51 / FGSC 9923 / NRRL Y-1056</strain>
    </source>
</reference>
<sequence>MLQSVTDPVQRLLDCTKETGPSQLRSVLSDLYERAPRHGISPAKILELIGFLCSAEFIAVSTRVYIVENCLIPNGYLSSSTVFEVLKHLGPSTPQNAFKLIVEPAFQVALVKWLCHVLVIIPDYQKVLQRTYPIWFQLWMVDYLQDWTTYLLIWGTESKIQVTEYRVRVLERIGSNPGYRNGKPLASFLLHKFLQLKPSKIVQHAIAELRCNAKRLMTVQKVQLESKFMDGLQHVLSAGGVFESLQFKDSVNSQLNALKVLDDNNTNDTAQTPIGKQLTLEQFANQIERMPCPSGHLNSLDINGYERLLLPLMAPEAKEALHLWLEYLLRTEGNPTTLKRAMALLRAVDKTDIPFESLLLCDNFSSTDALKSLHMLYLVAEVPESNIIVNALLKSHKCLRSGKSPYAPQFILGLCILVMCKISQGELSKFLLQICSTFLKTLVNMCLLGKEAPKTALILIHPLLYTLENAPSSAIPRDELTSVFVLPDIINSLVALNDPLVIALICEYLVSAKDRVKGFTVDNSYVRKLNRCILDMANYLWRNKLFTEPYTWGLPKTFWAKISSNLYLPEPEIRQKHLYSLPNFYPFRFISEEVLRRLEGQENTEVIYSKPLTEAGYRCWRKELELNGKTWLSKVNNYDSFRKRLLMGIQEDSTYAGVPLFMQTYLKSFTESQAGS</sequence>
<protein>
    <submittedName>
        <fullName evidence="1">AER042Wp</fullName>
    </submittedName>
</protein>
<proteinExistence type="predicted"/>
<dbReference type="HOGENOM" id="CLU_022668_0_0_1"/>
<dbReference type="STRING" id="284811.Q757H1"/>
<dbReference type="Proteomes" id="UP000000591">
    <property type="component" value="Chromosome V"/>
</dbReference>
<dbReference type="GeneID" id="4621104"/>
<dbReference type="AlphaFoldDB" id="Q757H1"/>
<dbReference type="PANTHER" id="PTHR48208">
    <property type="entry name" value="CENTROMERE PROTEIN I"/>
    <property type="match status" value="1"/>
</dbReference>
<dbReference type="OrthoDB" id="6347512at2759"/>
<organism evidence="1 2">
    <name type="scientific">Eremothecium gossypii (strain ATCC 10895 / CBS 109.51 / FGSC 9923 / NRRL Y-1056)</name>
    <name type="common">Yeast</name>
    <name type="synonym">Ashbya gossypii</name>
    <dbReference type="NCBI Taxonomy" id="284811"/>
    <lineage>
        <taxon>Eukaryota</taxon>
        <taxon>Fungi</taxon>
        <taxon>Dikarya</taxon>
        <taxon>Ascomycota</taxon>
        <taxon>Saccharomycotina</taxon>
        <taxon>Saccharomycetes</taxon>
        <taxon>Saccharomycetales</taxon>
        <taxon>Saccharomycetaceae</taxon>
        <taxon>Eremothecium</taxon>
    </lineage>
</organism>
<name>Q757H1_EREGS</name>
<dbReference type="CDD" id="cd22647">
    <property type="entry name" value="CTF3_NTD_HEAT"/>
    <property type="match status" value="1"/>
</dbReference>
<evidence type="ECO:0000313" key="2">
    <source>
        <dbReference type="Proteomes" id="UP000000591"/>
    </source>
</evidence>
<accession>Q757H1</accession>
<reference evidence="1 2" key="1">
    <citation type="journal article" date="2004" name="Science">
        <title>The Ashbya gossypii genome as a tool for mapping the ancient Saccharomyces cerevisiae genome.</title>
        <authorList>
            <person name="Dietrich F.S."/>
            <person name="Voegeli S."/>
            <person name="Brachat S."/>
            <person name="Lerch A."/>
            <person name="Gates K."/>
            <person name="Steiner S."/>
            <person name="Mohr C."/>
            <person name="Pohlmann R."/>
            <person name="Luedi P."/>
            <person name="Choi S."/>
            <person name="Wing R.A."/>
            <person name="Flavier A."/>
            <person name="Gaffney T.D."/>
            <person name="Philippsen P."/>
        </authorList>
    </citation>
    <scope>NUCLEOTIDE SEQUENCE [LARGE SCALE GENOMIC DNA]</scope>
    <source>
        <strain evidence="2">ATCC 10895 / CBS 109.51 / FGSC 9923 / NRRL Y-1056</strain>
    </source>
</reference>
<dbReference type="EMBL" id="AE016818">
    <property type="protein sequence ID" value="AAS52726.1"/>
    <property type="molecule type" value="Genomic_DNA"/>
</dbReference>
<gene>
    <name evidence="1" type="ORF">AGOS_AER042W</name>
</gene>
<dbReference type="eggNOG" id="ENOG502QS8Q">
    <property type="taxonomic scope" value="Eukaryota"/>
</dbReference>
<keyword evidence="2" id="KW-1185">Reference proteome</keyword>
<dbReference type="FunCoup" id="Q757H1">
    <property type="interactions" value="87"/>
</dbReference>
<evidence type="ECO:0000313" key="1">
    <source>
        <dbReference type="EMBL" id="AAS52726.1"/>
    </source>
</evidence>
<dbReference type="RefSeq" id="NP_984902.1">
    <property type="nucleotide sequence ID" value="NM_210256.1"/>
</dbReference>